<gene>
    <name evidence="1" type="ORF">Tci_017414</name>
</gene>
<sequence>MVNNNVMTLENDLDVYKPRVCYDENERIYVEAVIFFNKRLVRLMDVTIEQWLDFIYGDHRIVNRKIKDEMISKWLNRSYKKQFNEYIKIRKQWMTHEVDADMEYDPSNVDFVEWIALKFSNHSTMDRYTKNALWMYWIRGDAEEVLTDMELSVLKETHMNEDDEVVEIFRIETNIFDFETPMCKAFNDHAEKRIKEEIKDGREPMDNYDIGNSDDHLVLRNKSDYDNEEEEQYKERGCELLRNPYEILQK</sequence>
<dbReference type="GO" id="GO:0016787">
    <property type="term" value="F:hydrolase activity"/>
    <property type="evidence" value="ECO:0007669"/>
    <property type="project" value="UniProtKB-KW"/>
</dbReference>
<organism evidence="1">
    <name type="scientific">Tanacetum cinerariifolium</name>
    <name type="common">Dalmatian daisy</name>
    <name type="synonym">Chrysanthemum cinerariifolium</name>
    <dbReference type="NCBI Taxonomy" id="118510"/>
    <lineage>
        <taxon>Eukaryota</taxon>
        <taxon>Viridiplantae</taxon>
        <taxon>Streptophyta</taxon>
        <taxon>Embryophyta</taxon>
        <taxon>Tracheophyta</taxon>
        <taxon>Spermatophyta</taxon>
        <taxon>Magnoliopsida</taxon>
        <taxon>eudicotyledons</taxon>
        <taxon>Gunneridae</taxon>
        <taxon>Pentapetalae</taxon>
        <taxon>asterids</taxon>
        <taxon>campanulids</taxon>
        <taxon>Asterales</taxon>
        <taxon>Asteraceae</taxon>
        <taxon>Asteroideae</taxon>
        <taxon>Anthemideae</taxon>
        <taxon>Anthemidinae</taxon>
        <taxon>Tanacetum</taxon>
    </lineage>
</organism>
<proteinExistence type="predicted"/>
<dbReference type="AlphaFoldDB" id="A0A6L2K7Q8"/>
<name>A0A6L2K7Q8_TANCI</name>
<evidence type="ECO:0000313" key="1">
    <source>
        <dbReference type="EMBL" id="GEU45436.1"/>
    </source>
</evidence>
<dbReference type="EMBL" id="BKCJ010001985">
    <property type="protein sequence ID" value="GEU45436.1"/>
    <property type="molecule type" value="Genomic_DNA"/>
</dbReference>
<keyword evidence="1" id="KW-0378">Hydrolase</keyword>
<accession>A0A6L2K7Q8</accession>
<protein>
    <submittedName>
        <fullName evidence="1">SGNH hydrolase-type esterase domain-containing protein</fullName>
    </submittedName>
</protein>
<comment type="caution">
    <text evidence="1">The sequence shown here is derived from an EMBL/GenBank/DDBJ whole genome shotgun (WGS) entry which is preliminary data.</text>
</comment>
<reference evidence="1" key="1">
    <citation type="journal article" date="2019" name="Sci. Rep.">
        <title>Draft genome of Tanacetum cinerariifolium, the natural source of mosquito coil.</title>
        <authorList>
            <person name="Yamashiro T."/>
            <person name="Shiraishi A."/>
            <person name="Satake H."/>
            <person name="Nakayama K."/>
        </authorList>
    </citation>
    <scope>NUCLEOTIDE SEQUENCE</scope>
</reference>